<dbReference type="InterPro" id="IPR006029">
    <property type="entry name" value="Neurotrans-gated_channel_TM"/>
</dbReference>
<accession>A0A6P7TYI3</accession>
<dbReference type="SUPFAM" id="SSF90112">
    <property type="entry name" value="Neurotransmitter-gated ion-channel transmembrane pore"/>
    <property type="match status" value="1"/>
</dbReference>
<dbReference type="GO" id="GO:0004888">
    <property type="term" value="F:transmembrane signaling receptor activity"/>
    <property type="evidence" value="ECO:0007669"/>
    <property type="project" value="InterPro"/>
</dbReference>
<keyword evidence="2" id="KW-1003">Cell membrane</keyword>
<keyword evidence="8" id="KW-1015">Disulfide bond</keyword>
<evidence type="ECO:0000256" key="12">
    <source>
        <dbReference type="ARBA" id="ARBA00023303"/>
    </source>
</evidence>
<feature type="transmembrane region" description="Helical" evidence="14">
    <location>
        <begin position="180"/>
        <end position="202"/>
    </location>
</feature>
<gene>
    <name evidence="18" type="primary">LOC115227708</name>
</gene>
<comment type="subcellular location">
    <subcellularLocation>
        <location evidence="13">Synaptic cell membrane</location>
        <topology evidence="13">Multi-pass membrane protein</topology>
    </subcellularLocation>
</comment>
<dbReference type="InterPro" id="IPR038050">
    <property type="entry name" value="Neuro_actylchol_rec"/>
</dbReference>
<dbReference type="InterPro" id="IPR018000">
    <property type="entry name" value="Neurotransmitter_ion_chnl_CS"/>
</dbReference>
<evidence type="ECO:0000256" key="1">
    <source>
        <dbReference type="ARBA" id="ARBA00022448"/>
    </source>
</evidence>
<dbReference type="Pfam" id="PF02931">
    <property type="entry name" value="Neur_chan_LBD"/>
    <property type="match status" value="1"/>
</dbReference>
<evidence type="ECO:0000256" key="10">
    <source>
        <dbReference type="ARBA" id="ARBA00023180"/>
    </source>
</evidence>
<keyword evidence="12" id="KW-0407">Ion channel</keyword>
<feature type="transmembrane region" description="Helical" evidence="14">
    <location>
        <begin position="149"/>
        <end position="174"/>
    </location>
</feature>
<evidence type="ECO:0000259" key="16">
    <source>
        <dbReference type="Pfam" id="PF02932"/>
    </source>
</evidence>
<keyword evidence="10" id="KW-0325">Glycoprotein</keyword>
<evidence type="ECO:0000256" key="9">
    <source>
        <dbReference type="ARBA" id="ARBA00023170"/>
    </source>
</evidence>
<keyword evidence="5" id="KW-0770">Synapse</keyword>
<evidence type="ECO:0000256" key="2">
    <source>
        <dbReference type="ARBA" id="ARBA00022475"/>
    </source>
</evidence>
<feature type="domain" description="Neurotransmitter-gated ion-channel transmembrane" evidence="16">
    <location>
        <begin position="155"/>
        <end position="280"/>
    </location>
</feature>
<evidence type="ECO:0000313" key="18">
    <source>
        <dbReference type="RefSeq" id="XP_029654317.1"/>
    </source>
</evidence>
<organism evidence="17 18">
    <name type="scientific">Octopus sinensis</name>
    <name type="common">East Asian common octopus</name>
    <dbReference type="NCBI Taxonomy" id="2607531"/>
    <lineage>
        <taxon>Eukaryota</taxon>
        <taxon>Metazoa</taxon>
        <taxon>Spiralia</taxon>
        <taxon>Lophotrochozoa</taxon>
        <taxon>Mollusca</taxon>
        <taxon>Cephalopoda</taxon>
        <taxon>Coleoidea</taxon>
        <taxon>Octopodiformes</taxon>
        <taxon>Octopoda</taxon>
        <taxon>Incirrata</taxon>
        <taxon>Octopodidae</taxon>
        <taxon>Octopus</taxon>
    </lineage>
</organism>
<evidence type="ECO:0000256" key="11">
    <source>
        <dbReference type="ARBA" id="ARBA00023286"/>
    </source>
</evidence>
<dbReference type="Gene3D" id="1.20.58.390">
    <property type="entry name" value="Neurotransmitter-gated ion-channel transmembrane domain"/>
    <property type="match status" value="1"/>
</dbReference>
<sequence>MSRPTSFGCPTLYYTTSGVVNPIISAEGNYEITTATKAIVFHDGLVVWEPPAIYKSSCPINVQHFPLDHQECFLKFGSWTYNGDEVDLQHISAENNEMIVNGINLNKFYQNIQWEVLSVPAKRYENYFSCCPEPYPWILFKLNLRRKTMFYTINMIIPCVSISFLTALVFYLPSDSGEKITLSVSILLSLTVFILQFTEIIPPTSIVVPLIGKYVLFTMFLVTLSVVMTIAVLNLNFRSPSTHNISLWARKFFLEFLPPYLFMNKPHFDSCHKSPVQNDRLSKIISQERKNDGNDSGLHRGSRYVNSIANWFRDRDAHAQVG</sequence>
<dbReference type="InterPro" id="IPR006201">
    <property type="entry name" value="Neur_channel"/>
</dbReference>
<evidence type="ECO:0000256" key="5">
    <source>
        <dbReference type="ARBA" id="ARBA00023018"/>
    </source>
</evidence>
<evidence type="ECO:0000259" key="15">
    <source>
        <dbReference type="Pfam" id="PF02931"/>
    </source>
</evidence>
<reference evidence="18" key="1">
    <citation type="submission" date="2025-08" db="UniProtKB">
        <authorList>
            <consortium name="RefSeq"/>
        </authorList>
    </citation>
    <scope>IDENTIFICATION</scope>
</reference>
<dbReference type="PROSITE" id="PS00236">
    <property type="entry name" value="NEUROTR_ION_CHANNEL"/>
    <property type="match status" value="1"/>
</dbReference>
<feature type="domain" description="Neurotransmitter-gated ion-channel ligand-binding" evidence="15">
    <location>
        <begin position="25"/>
        <end position="148"/>
    </location>
</feature>
<evidence type="ECO:0000256" key="8">
    <source>
        <dbReference type="ARBA" id="ARBA00023157"/>
    </source>
</evidence>
<dbReference type="FunFam" id="2.70.170.10:FF:000060">
    <property type="entry name" value="Nicotinic acetylcholine receptor subunit alpha4"/>
    <property type="match status" value="1"/>
</dbReference>
<dbReference type="SUPFAM" id="SSF63712">
    <property type="entry name" value="Nicotinic receptor ligand binding domain-like"/>
    <property type="match status" value="1"/>
</dbReference>
<dbReference type="Gene3D" id="2.70.170.10">
    <property type="entry name" value="Neurotransmitter-gated ion-channel ligand-binding domain"/>
    <property type="match status" value="1"/>
</dbReference>
<dbReference type="FunFam" id="1.20.58.390:FF:000001">
    <property type="entry name" value="Neuronal nicotinic acetylcholine receptor subunit 3"/>
    <property type="match status" value="1"/>
</dbReference>
<keyword evidence="6" id="KW-0406">Ion transport</keyword>
<name>A0A6P7TYI3_9MOLL</name>
<evidence type="ECO:0000256" key="14">
    <source>
        <dbReference type="SAM" id="Phobius"/>
    </source>
</evidence>
<evidence type="ECO:0000256" key="13">
    <source>
        <dbReference type="ARBA" id="ARBA00034099"/>
    </source>
</evidence>
<keyword evidence="7 14" id="KW-0472">Membrane</keyword>
<dbReference type="AlphaFoldDB" id="A0A6P7TYI3"/>
<evidence type="ECO:0000256" key="3">
    <source>
        <dbReference type="ARBA" id="ARBA00022692"/>
    </source>
</evidence>
<evidence type="ECO:0000256" key="7">
    <source>
        <dbReference type="ARBA" id="ARBA00023136"/>
    </source>
</evidence>
<evidence type="ECO:0000313" key="17">
    <source>
        <dbReference type="Proteomes" id="UP000515154"/>
    </source>
</evidence>
<dbReference type="InterPro" id="IPR036719">
    <property type="entry name" value="Neuro-gated_channel_TM_sf"/>
</dbReference>
<dbReference type="Proteomes" id="UP000515154">
    <property type="component" value="Unplaced"/>
</dbReference>
<dbReference type="GO" id="GO:0097060">
    <property type="term" value="C:synaptic membrane"/>
    <property type="evidence" value="ECO:0007669"/>
    <property type="project" value="UniProtKB-SubCell"/>
</dbReference>
<keyword evidence="17" id="KW-1185">Reference proteome</keyword>
<proteinExistence type="predicted"/>
<keyword evidence="9" id="KW-0675">Receptor</keyword>
<evidence type="ECO:0000256" key="4">
    <source>
        <dbReference type="ARBA" id="ARBA00022989"/>
    </source>
</evidence>
<dbReference type="GO" id="GO:0005230">
    <property type="term" value="F:extracellular ligand-gated monoatomic ion channel activity"/>
    <property type="evidence" value="ECO:0007669"/>
    <property type="project" value="InterPro"/>
</dbReference>
<dbReference type="InterPro" id="IPR036734">
    <property type="entry name" value="Neur_chan_lig-bd_sf"/>
</dbReference>
<dbReference type="CDD" id="cd19064">
    <property type="entry name" value="LGIC_TM_nAChR"/>
    <property type="match status" value="1"/>
</dbReference>
<feature type="transmembrane region" description="Helical" evidence="14">
    <location>
        <begin position="214"/>
        <end position="237"/>
    </location>
</feature>
<keyword evidence="4 14" id="KW-1133">Transmembrane helix</keyword>
<dbReference type="PANTHER" id="PTHR18945">
    <property type="entry name" value="NEUROTRANSMITTER GATED ION CHANNEL"/>
    <property type="match status" value="1"/>
</dbReference>
<keyword evidence="3 14" id="KW-0812">Transmembrane</keyword>
<dbReference type="InterPro" id="IPR006202">
    <property type="entry name" value="Neur_chan_lig-bd"/>
</dbReference>
<dbReference type="RefSeq" id="XP_029654317.1">
    <property type="nucleotide sequence ID" value="XM_029798457.1"/>
</dbReference>
<dbReference type="Pfam" id="PF02932">
    <property type="entry name" value="Neur_chan_memb"/>
    <property type="match status" value="1"/>
</dbReference>
<keyword evidence="1" id="KW-0813">Transport</keyword>
<protein>
    <submittedName>
        <fullName evidence="18">Acetylcholine receptor subunit alpha-like 1</fullName>
    </submittedName>
</protein>
<evidence type="ECO:0000256" key="6">
    <source>
        <dbReference type="ARBA" id="ARBA00023065"/>
    </source>
</evidence>
<dbReference type="KEGG" id="osn:115227708"/>
<keyword evidence="11" id="KW-1071">Ligand-gated ion channel</keyword>